<proteinExistence type="predicted"/>
<gene>
    <name evidence="2" type="ORF">QTO34_005984</name>
</gene>
<protein>
    <submittedName>
        <fullName evidence="2">Uncharacterized protein</fullName>
    </submittedName>
</protein>
<evidence type="ECO:0000256" key="1">
    <source>
        <dbReference type="SAM" id="MobiDB-lite"/>
    </source>
</evidence>
<dbReference type="AlphaFoldDB" id="A0AA40LJ27"/>
<feature type="region of interest" description="Disordered" evidence="1">
    <location>
        <begin position="1"/>
        <end position="34"/>
    </location>
</feature>
<accession>A0AA40LJ27</accession>
<reference evidence="2" key="1">
    <citation type="submission" date="2023-06" db="EMBL/GenBank/DDBJ databases">
        <title>Reference genome for the Northern bat (Eptesicus nilssonii), a most northern bat species.</title>
        <authorList>
            <person name="Laine V.N."/>
            <person name="Pulliainen A.T."/>
            <person name="Lilley T.M."/>
        </authorList>
    </citation>
    <scope>NUCLEOTIDE SEQUENCE</scope>
    <source>
        <strain evidence="2">BLF_Eptnil</strain>
        <tissue evidence="2">Kidney</tissue>
    </source>
</reference>
<evidence type="ECO:0000313" key="2">
    <source>
        <dbReference type="EMBL" id="KAK1333599.1"/>
    </source>
</evidence>
<organism evidence="2 3">
    <name type="scientific">Cnephaeus nilssonii</name>
    <name type="common">Northern bat</name>
    <name type="synonym">Eptesicus nilssonii</name>
    <dbReference type="NCBI Taxonomy" id="3371016"/>
    <lineage>
        <taxon>Eukaryota</taxon>
        <taxon>Metazoa</taxon>
        <taxon>Chordata</taxon>
        <taxon>Craniata</taxon>
        <taxon>Vertebrata</taxon>
        <taxon>Euteleostomi</taxon>
        <taxon>Mammalia</taxon>
        <taxon>Eutheria</taxon>
        <taxon>Laurasiatheria</taxon>
        <taxon>Chiroptera</taxon>
        <taxon>Yangochiroptera</taxon>
        <taxon>Vespertilionidae</taxon>
        <taxon>Cnephaeus</taxon>
    </lineage>
</organism>
<dbReference type="EMBL" id="JAULJE010000016">
    <property type="protein sequence ID" value="KAK1333599.1"/>
    <property type="molecule type" value="Genomic_DNA"/>
</dbReference>
<sequence>MSEGETRLEFRGHEGLAWRGGSRNEEQEPRIKISQEKHSFQCPLLWSQDVQFLAEVYTMLRYSNQEVPLSHMEKLRLITRDTEPKDEWRLSSNADANGNAQPSSLAAKGYRSVHPNLPSDKPQVGMCPGRGGHQ</sequence>
<dbReference type="Proteomes" id="UP001177744">
    <property type="component" value="Unassembled WGS sequence"/>
</dbReference>
<keyword evidence="3" id="KW-1185">Reference proteome</keyword>
<evidence type="ECO:0000313" key="3">
    <source>
        <dbReference type="Proteomes" id="UP001177744"/>
    </source>
</evidence>
<feature type="compositionally biased region" description="Polar residues" evidence="1">
    <location>
        <begin position="90"/>
        <end position="104"/>
    </location>
</feature>
<name>A0AA40LJ27_CNENI</name>
<feature type="region of interest" description="Disordered" evidence="1">
    <location>
        <begin position="89"/>
        <end position="134"/>
    </location>
</feature>
<comment type="caution">
    <text evidence="2">The sequence shown here is derived from an EMBL/GenBank/DDBJ whole genome shotgun (WGS) entry which is preliminary data.</text>
</comment>